<protein>
    <submittedName>
        <fullName evidence="2">Uncharacterized protein</fullName>
    </submittedName>
</protein>
<dbReference type="EMBL" id="NBSK02000007">
    <property type="protein sequence ID" value="KAJ0196902.1"/>
    <property type="molecule type" value="Genomic_DNA"/>
</dbReference>
<dbReference type="Proteomes" id="UP000235145">
    <property type="component" value="Unassembled WGS sequence"/>
</dbReference>
<evidence type="ECO:0000256" key="1">
    <source>
        <dbReference type="SAM" id="MobiDB-lite"/>
    </source>
</evidence>
<comment type="caution">
    <text evidence="2">The sequence shown here is derived from an EMBL/GenBank/DDBJ whole genome shotgun (WGS) entry which is preliminary data.</text>
</comment>
<name>A0A9R1V1J7_LACSA</name>
<proteinExistence type="predicted"/>
<evidence type="ECO:0000313" key="3">
    <source>
        <dbReference type="Proteomes" id="UP000235145"/>
    </source>
</evidence>
<feature type="compositionally biased region" description="Acidic residues" evidence="1">
    <location>
        <begin position="346"/>
        <end position="357"/>
    </location>
</feature>
<evidence type="ECO:0000313" key="2">
    <source>
        <dbReference type="EMBL" id="KAJ0196902.1"/>
    </source>
</evidence>
<feature type="region of interest" description="Disordered" evidence="1">
    <location>
        <begin position="333"/>
        <end position="357"/>
    </location>
</feature>
<accession>A0A9R1V1J7</accession>
<organism evidence="2 3">
    <name type="scientific">Lactuca sativa</name>
    <name type="common">Garden lettuce</name>
    <dbReference type="NCBI Taxonomy" id="4236"/>
    <lineage>
        <taxon>Eukaryota</taxon>
        <taxon>Viridiplantae</taxon>
        <taxon>Streptophyta</taxon>
        <taxon>Embryophyta</taxon>
        <taxon>Tracheophyta</taxon>
        <taxon>Spermatophyta</taxon>
        <taxon>Magnoliopsida</taxon>
        <taxon>eudicotyledons</taxon>
        <taxon>Gunneridae</taxon>
        <taxon>Pentapetalae</taxon>
        <taxon>asterids</taxon>
        <taxon>campanulids</taxon>
        <taxon>Asterales</taxon>
        <taxon>Asteraceae</taxon>
        <taxon>Cichorioideae</taxon>
        <taxon>Cichorieae</taxon>
        <taxon>Lactucinae</taxon>
        <taxon>Lactuca</taxon>
    </lineage>
</organism>
<keyword evidence="3" id="KW-1185">Reference proteome</keyword>
<sequence length="366" mass="42195">MVEDKKKKAKQKHDKALRSEATQVLNDSVEIEDSLGMKAPSYIGPVDGYANKINPKIMKEKGRKVDLNDVVRKERILACHKFISRWAYKTAIPFHALEDDSFKMMLEVVGHFGIGLPPPSRSRWTSKEEYKFSRALKGRASYGTVTSLQFWAYVTQCLKVFSPLVKVLRMVDADRKPSMGCVYGELKVAKEEIMKALGGNEKAYKPIIDIINHKMKDFETQRQVVMIDLPKYKEKVDRFGADLAIKGCMFMGLLKELEHVHKKKRNRFETNRLNNPVYVQFNANLMEKNKKRKDRTLEVLLANDSHSAQEWMIDGDDCDGDEVNPESVMKMIDEAPGTNNNQNEEQMFEEDEYESDELQIVEELED</sequence>
<reference evidence="2 3" key="1">
    <citation type="journal article" date="2017" name="Nat. Commun.">
        <title>Genome assembly with in vitro proximity ligation data and whole-genome triplication in lettuce.</title>
        <authorList>
            <person name="Reyes-Chin-Wo S."/>
            <person name="Wang Z."/>
            <person name="Yang X."/>
            <person name="Kozik A."/>
            <person name="Arikit S."/>
            <person name="Song C."/>
            <person name="Xia L."/>
            <person name="Froenicke L."/>
            <person name="Lavelle D.O."/>
            <person name="Truco M.J."/>
            <person name="Xia R."/>
            <person name="Zhu S."/>
            <person name="Xu C."/>
            <person name="Xu H."/>
            <person name="Xu X."/>
            <person name="Cox K."/>
            <person name="Korf I."/>
            <person name="Meyers B.C."/>
            <person name="Michelmore R.W."/>
        </authorList>
    </citation>
    <scope>NUCLEOTIDE SEQUENCE [LARGE SCALE GENOMIC DNA]</scope>
    <source>
        <strain evidence="3">cv. Salinas</strain>
        <tissue evidence="2">Seedlings</tissue>
    </source>
</reference>
<gene>
    <name evidence="2" type="ORF">LSAT_V11C700375580</name>
</gene>
<dbReference type="AlphaFoldDB" id="A0A9R1V1J7"/>